<evidence type="ECO:0000313" key="2">
    <source>
        <dbReference type="Proteomes" id="UP000287033"/>
    </source>
</evidence>
<gene>
    <name evidence="1" type="ORF">chiPu_0020193</name>
</gene>
<protein>
    <recommendedName>
        <fullName evidence="3">Ig-like domain-containing protein</fullName>
    </recommendedName>
</protein>
<evidence type="ECO:0000313" key="1">
    <source>
        <dbReference type="EMBL" id="GCC21718.1"/>
    </source>
</evidence>
<proteinExistence type="predicted"/>
<dbReference type="Proteomes" id="UP000287033">
    <property type="component" value="Unassembled WGS sequence"/>
</dbReference>
<sequence length="72" mass="7776">MAANVSGNYACEAINTVYCLWKRSNSIHISIKQIAVSKPDPIILPGKALIEGDMGSLICSVSNGSLPIYYQF</sequence>
<name>A0A401RU96_CHIPU</name>
<dbReference type="AlphaFoldDB" id="A0A401RU96"/>
<organism evidence="1 2">
    <name type="scientific">Chiloscyllium punctatum</name>
    <name type="common">Brownbanded bambooshark</name>
    <name type="synonym">Hemiscyllium punctatum</name>
    <dbReference type="NCBI Taxonomy" id="137246"/>
    <lineage>
        <taxon>Eukaryota</taxon>
        <taxon>Metazoa</taxon>
        <taxon>Chordata</taxon>
        <taxon>Craniata</taxon>
        <taxon>Vertebrata</taxon>
        <taxon>Chondrichthyes</taxon>
        <taxon>Elasmobranchii</taxon>
        <taxon>Galeomorphii</taxon>
        <taxon>Galeoidea</taxon>
        <taxon>Orectolobiformes</taxon>
        <taxon>Hemiscylliidae</taxon>
        <taxon>Chiloscyllium</taxon>
    </lineage>
</organism>
<comment type="caution">
    <text evidence="1">The sequence shown here is derived from an EMBL/GenBank/DDBJ whole genome shotgun (WGS) entry which is preliminary data.</text>
</comment>
<accession>A0A401RU96</accession>
<keyword evidence="2" id="KW-1185">Reference proteome</keyword>
<reference evidence="1 2" key="1">
    <citation type="journal article" date="2018" name="Nat. Ecol. Evol.">
        <title>Shark genomes provide insights into elasmobranch evolution and the origin of vertebrates.</title>
        <authorList>
            <person name="Hara Y"/>
            <person name="Yamaguchi K"/>
            <person name="Onimaru K"/>
            <person name="Kadota M"/>
            <person name="Koyanagi M"/>
            <person name="Keeley SD"/>
            <person name="Tatsumi K"/>
            <person name="Tanaka K"/>
            <person name="Motone F"/>
            <person name="Kageyama Y"/>
            <person name="Nozu R"/>
            <person name="Adachi N"/>
            <person name="Nishimura O"/>
            <person name="Nakagawa R"/>
            <person name="Tanegashima C"/>
            <person name="Kiyatake I"/>
            <person name="Matsumoto R"/>
            <person name="Murakumo K"/>
            <person name="Nishida K"/>
            <person name="Terakita A"/>
            <person name="Kuratani S"/>
            <person name="Sato K"/>
            <person name="Hyodo S Kuraku.S."/>
        </authorList>
    </citation>
    <scope>NUCLEOTIDE SEQUENCE [LARGE SCALE GENOMIC DNA]</scope>
</reference>
<evidence type="ECO:0008006" key="3">
    <source>
        <dbReference type="Google" id="ProtNLM"/>
    </source>
</evidence>
<dbReference type="EMBL" id="BEZZ01002409">
    <property type="protein sequence ID" value="GCC21718.1"/>
    <property type="molecule type" value="Genomic_DNA"/>
</dbReference>